<evidence type="ECO:0000259" key="9">
    <source>
        <dbReference type="Pfam" id="PF07779"/>
    </source>
</evidence>
<feature type="transmembrane region" description="Helical" evidence="8">
    <location>
        <begin position="663"/>
        <end position="684"/>
    </location>
</feature>
<comment type="subcellular location">
    <subcellularLocation>
        <location evidence="1">Membrane</location>
        <topology evidence="1">Multi-pass membrane protein</topology>
    </subcellularLocation>
</comment>
<dbReference type="AlphaFoldDB" id="A0A0D2AE77"/>
<evidence type="ECO:0000256" key="8">
    <source>
        <dbReference type="SAM" id="Phobius"/>
    </source>
</evidence>
<keyword evidence="3" id="KW-0808">Transferase</keyword>
<comment type="similarity">
    <text evidence="2">Belongs to the PC-esterase family. CASD1 subfamily.</text>
</comment>
<feature type="transmembrane region" description="Helical" evidence="8">
    <location>
        <begin position="586"/>
        <end position="606"/>
    </location>
</feature>
<evidence type="ECO:0000313" key="11">
    <source>
        <dbReference type="Proteomes" id="UP000053259"/>
    </source>
</evidence>
<dbReference type="PROSITE" id="PS51257">
    <property type="entry name" value="PROKAR_LIPOPROTEIN"/>
    <property type="match status" value="1"/>
</dbReference>
<dbReference type="InterPro" id="IPR012419">
    <property type="entry name" value="Cas1_AcylTrans_dom"/>
</dbReference>
<evidence type="ECO:0000313" key="10">
    <source>
        <dbReference type="EMBL" id="KIW04770.1"/>
    </source>
</evidence>
<dbReference type="GO" id="GO:0016020">
    <property type="term" value="C:membrane"/>
    <property type="evidence" value="ECO:0007669"/>
    <property type="project" value="UniProtKB-SubCell"/>
</dbReference>
<feature type="transmembrane region" description="Helical" evidence="8">
    <location>
        <begin position="391"/>
        <end position="410"/>
    </location>
</feature>
<feature type="domain" description="Cas1p 10 TM acyl transferase" evidence="9">
    <location>
        <begin position="416"/>
        <end position="801"/>
    </location>
</feature>
<keyword evidence="4 8" id="KW-0812">Transmembrane</keyword>
<protein>
    <recommendedName>
        <fullName evidence="9">Cas1p 10 TM acyl transferase domain-containing protein</fullName>
    </recommendedName>
</protein>
<feature type="transmembrane region" description="Helical" evidence="8">
    <location>
        <begin position="716"/>
        <end position="735"/>
    </location>
</feature>
<gene>
    <name evidence="10" type="ORF">PV09_03961</name>
</gene>
<accession>A0A0D2AE77</accession>
<feature type="transmembrane region" description="Helical" evidence="8">
    <location>
        <begin position="454"/>
        <end position="475"/>
    </location>
</feature>
<evidence type="ECO:0000256" key="2">
    <source>
        <dbReference type="ARBA" id="ARBA00010666"/>
    </source>
</evidence>
<dbReference type="RefSeq" id="XP_016214639.1">
    <property type="nucleotide sequence ID" value="XM_016357235.1"/>
</dbReference>
<dbReference type="GO" id="GO:0016740">
    <property type="term" value="F:transferase activity"/>
    <property type="evidence" value="ECO:0007669"/>
    <property type="project" value="UniProtKB-KW"/>
</dbReference>
<proteinExistence type="inferred from homology"/>
<dbReference type="EMBL" id="KN847539">
    <property type="protein sequence ID" value="KIW04770.1"/>
    <property type="molecule type" value="Genomic_DNA"/>
</dbReference>
<sequence length="871" mass="99253">MSRAHLGATNNPSSLTVGCRRKLLPASLSNRLTLRRKRSICLSHLPETRMTMHEHSVKRLFISIICLTLLATTFRRYVLDIGDPFHCAALLNEGQWLDKPSQRPPRRAFQNWQPPGCLLHEYIGADIKTCAGNRELLFVGDSNVRQLFWTVAKKLNHHNAIEMASVATRHGDIQYQEGGVSLRFIWDPYLNGSVLANELEIYSENVGAGFSRAGKKKGEIEQDVVFLVLGGGLWHARQFETEEAVRSFKNSVNNIIMYTQRDPGKEWKAQDPFSGYDGVGDQVFFLPVEVPVYERLSPARQQTIMPEEVNQMNEYLRRLTHEQGLIIPWVNQVMTGTMKYAYEQSGIHVVESIANRRADIILNFRCNAKIDNAIGSPYERTCCSKYSSGNWFQWFLIATSLIVLPTITLLPRANRLEASADLRSILPPLTVIGLAMAYSFVADRSQLFTKARKVYHLSELVMLTMFAFAVGLLTIRKTKEAQMRRSSTKEVFVTMGPAFLSREQTDEWKGWMQIIVLLYHWTAADTQLSFYILLRLVIASYLFITTYGHTMHFYRQQDYTLRRLADVIIRLNCLPVLMSYQMYNNYLFYIFPPLATFWFLVTFGTLRFGAELNGKPGFLLAKLVLSASLIYLSHTHAEPTDTIFGVFRWIFSINWNGGDWRRFVILDIYVPYFGMLVALLHVWYQKAANSSLKGLDRDERLATSLLLAAVEKLRPWVVALSLAVLPIFSLLVSRSPDQNDFNWWAACISPLPVLSYVVLRNAHPLLRDHYSIAFAWLGRCSLETWTLSYHILRAADGKGVLGIGLFNSGDGSLFPYRWRDAVLIVPLLLWTAWQVSCAKRRLAAWSLSQPGLGKKCVALVAALWILNLVTS</sequence>
<evidence type="ECO:0000256" key="6">
    <source>
        <dbReference type="ARBA" id="ARBA00023136"/>
    </source>
</evidence>
<dbReference type="Proteomes" id="UP000053259">
    <property type="component" value="Unassembled WGS sequence"/>
</dbReference>
<dbReference type="GeneID" id="27311934"/>
<keyword evidence="5 8" id="KW-1133">Transmembrane helix</keyword>
<evidence type="ECO:0000256" key="1">
    <source>
        <dbReference type="ARBA" id="ARBA00004141"/>
    </source>
</evidence>
<reference evidence="10 11" key="1">
    <citation type="submission" date="2015-01" db="EMBL/GenBank/DDBJ databases">
        <title>The Genome Sequence of Ochroconis gallopava CBS43764.</title>
        <authorList>
            <consortium name="The Broad Institute Genomics Platform"/>
            <person name="Cuomo C."/>
            <person name="de Hoog S."/>
            <person name="Gorbushina A."/>
            <person name="Stielow B."/>
            <person name="Teixiera M."/>
            <person name="Abouelleil A."/>
            <person name="Chapman S.B."/>
            <person name="Priest M."/>
            <person name="Young S.K."/>
            <person name="Wortman J."/>
            <person name="Nusbaum C."/>
            <person name="Birren B."/>
        </authorList>
    </citation>
    <scope>NUCLEOTIDE SEQUENCE [LARGE SCALE GENOMIC DNA]</scope>
    <source>
        <strain evidence="10 11">CBS 43764</strain>
    </source>
</reference>
<dbReference type="GO" id="GO:0005975">
    <property type="term" value="P:carbohydrate metabolic process"/>
    <property type="evidence" value="ECO:0007669"/>
    <property type="project" value="UniProtKB-ARBA"/>
</dbReference>
<keyword evidence="7" id="KW-0325">Glycoprotein</keyword>
<keyword evidence="6 8" id="KW-0472">Membrane</keyword>
<dbReference type="VEuPathDB" id="FungiDB:PV09_03961"/>
<feature type="transmembrane region" description="Helical" evidence="8">
    <location>
        <begin position="530"/>
        <end position="548"/>
    </location>
</feature>
<dbReference type="PANTHER" id="PTHR13533:SF1">
    <property type="entry name" value="N-ACETYLNEURAMINATE 9-O-ACETYLTRANSFERASE"/>
    <property type="match status" value="1"/>
</dbReference>
<dbReference type="InParanoid" id="A0A0D2AE77"/>
<evidence type="ECO:0000256" key="5">
    <source>
        <dbReference type="ARBA" id="ARBA00022989"/>
    </source>
</evidence>
<dbReference type="OrthoDB" id="1932925at2759"/>
<name>A0A0D2AE77_9PEZI</name>
<dbReference type="PANTHER" id="PTHR13533">
    <property type="entry name" value="N-ACETYLNEURAMINATE 9-O-ACETYLTRANSFERASE"/>
    <property type="match status" value="1"/>
</dbReference>
<dbReference type="Pfam" id="PF07779">
    <property type="entry name" value="Cas1_AcylT"/>
    <property type="match status" value="1"/>
</dbReference>
<evidence type="ECO:0000256" key="4">
    <source>
        <dbReference type="ARBA" id="ARBA00022692"/>
    </source>
</evidence>
<feature type="transmembrane region" description="Helical" evidence="8">
    <location>
        <begin position="422"/>
        <end position="442"/>
    </location>
</feature>
<dbReference type="GO" id="GO:0005794">
    <property type="term" value="C:Golgi apparatus"/>
    <property type="evidence" value="ECO:0007669"/>
    <property type="project" value="UniProtKB-ARBA"/>
</dbReference>
<keyword evidence="11" id="KW-1185">Reference proteome</keyword>
<organism evidence="10 11">
    <name type="scientific">Verruconis gallopava</name>
    <dbReference type="NCBI Taxonomy" id="253628"/>
    <lineage>
        <taxon>Eukaryota</taxon>
        <taxon>Fungi</taxon>
        <taxon>Dikarya</taxon>
        <taxon>Ascomycota</taxon>
        <taxon>Pezizomycotina</taxon>
        <taxon>Dothideomycetes</taxon>
        <taxon>Pleosporomycetidae</taxon>
        <taxon>Venturiales</taxon>
        <taxon>Sympoventuriaceae</taxon>
        <taxon>Verruconis</taxon>
    </lineage>
</organism>
<evidence type="ECO:0000256" key="7">
    <source>
        <dbReference type="ARBA" id="ARBA00023180"/>
    </source>
</evidence>
<evidence type="ECO:0000256" key="3">
    <source>
        <dbReference type="ARBA" id="ARBA00022679"/>
    </source>
</evidence>